<accession>A0A743P5I2</accession>
<comment type="caution">
    <text evidence="1">The sequence shown here is derived from an EMBL/GenBank/DDBJ whole genome shotgun (WGS) entry which is preliminary data.</text>
</comment>
<organism evidence="1">
    <name type="scientific">Salmonella enterica</name>
    <name type="common">Salmonella choleraesuis</name>
    <dbReference type="NCBI Taxonomy" id="28901"/>
    <lineage>
        <taxon>Bacteria</taxon>
        <taxon>Pseudomonadati</taxon>
        <taxon>Pseudomonadota</taxon>
        <taxon>Gammaproteobacteria</taxon>
        <taxon>Enterobacterales</taxon>
        <taxon>Enterobacteriaceae</taxon>
        <taxon>Salmonella</taxon>
    </lineage>
</organism>
<sequence length="115" mass="12982">MSGEFNDSVKVDGAEASLQERQIYKIQRIVQSLINFVVTSLEELGIEKLHELTNPSLDELLALTMELDSKAKELSNIELQQVLLTTQILIKDIKQKNPDLCAQSSRILKNALIFK</sequence>
<protein>
    <submittedName>
        <fullName evidence="1">Uncharacterized protein</fullName>
    </submittedName>
</protein>
<name>A0A743P5I2_SALER</name>
<dbReference type="EMBL" id="DAAUQX010000149">
    <property type="protein sequence ID" value="HAF2131382.1"/>
    <property type="molecule type" value="Genomic_DNA"/>
</dbReference>
<reference evidence="1" key="1">
    <citation type="journal article" date="2018" name="Genome Biol.">
        <title>SKESA: strategic k-mer extension for scrupulous assemblies.</title>
        <authorList>
            <person name="Souvorov A."/>
            <person name="Agarwala R."/>
            <person name="Lipman D.J."/>
        </authorList>
    </citation>
    <scope>NUCLEOTIDE SEQUENCE</scope>
    <source>
        <strain evidence="1">MA.CK_00/00001968</strain>
    </source>
</reference>
<evidence type="ECO:0000313" key="1">
    <source>
        <dbReference type="EMBL" id="HAF2131382.1"/>
    </source>
</evidence>
<dbReference type="AlphaFoldDB" id="A0A743P5I2"/>
<reference evidence="1" key="2">
    <citation type="submission" date="2020-02" db="EMBL/GenBank/DDBJ databases">
        <authorList>
            <consortium name="NCBI Pathogen Detection Project"/>
        </authorList>
    </citation>
    <scope>NUCLEOTIDE SEQUENCE</scope>
    <source>
        <strain evidence="1">MA.CK_00/00001968</strain>
    </source>
</reference>
<proteinExistence type="predicted"/>
<gene>
    <name evidence="1" type="ORF">G9F27_005758</name>
</gene>